<accession>Q1D8M5</accession>
<organism evidence="3 4">
    <name type="scientific">Myxococcus xanthus (strain DK1622)</name>
    <dbReference type="NCBI Taxonomy" id="246197"/>
    <lineage>
        <taxon>Bacteria</taxon>
        <taxon>Pseudomonadati</taxon>
        <taxon>Myxococcota</taxon>
        <taxon>Myxococcia</taxon>
        <taxon>Myxococcales</taxon>
        <taxon>Cystobacterineae</taxon>
        <taxon>Myxococcaceae</taxon>
        <taxon>Myxococcus</taxon>
    </lineage>
</organism>
<keyword evidence="4" id="KW-1185">Reference proteome</keyword>
<keyword evidence="2" id="KW-1133">Transmembrane helix</keyword>
<feature type="compositionally biased region" description="Basic and acidic residues" evidence="1">
    <location>
        <begin position="442"/>
        <end position="454"/>
    </location>
</feature>
<feature type="region of interest" description="Disordered" evidence="1">
    <location>
        <begin position="435"/>
        <end position="456"/>
    </location>
</feature>
<dbReference type="HOGENOM" id="CLU_528765_0_0_7"/>
<feature type="transmembrane region" description="Helical" evidence="2">
    <location>
        <begin position="317"/>
        <end position="334"/>
    </location>
</feature>
<feature type="region of interest" description="Disordered" evidence="1">
    <location>
        <begin position="170"/>
        <end position="202"/>
    </location>
</feature>
<name>Q1D8M5_MYXXD</name>
<evidence type="ECO:0000256" key="2">
    <source>
        <dbReference type="SAM" id="Phobius"/>
    </source>
</evidence>
<keyword evidence="2" id="KW-0812">Transmembrane</keyword>
<reference evidence="3 4" key="1">
    <citation type="journal article" date="2006" name="Proc. Natl. Acad. Sci. U.S.A.">
        <title>Evolution of sensory complexity recorded in a myxobacterial genome.</title>
        <authorList>
            <person name="Goldman B.S."/>
            <person name="Nierman W.C."/>
            <person name="Kaiser D."/>
            <person name="Slater S.C."/>
            <person name="Durkin A.S."/>
            <person name="Eisen J.A."/>
            <person name="Ronning C.M."/>
            <person name="Barbazuk W.B."/>
            <person name="Blanchard M."/>
            <person name="Field C."/>
            <person name="Halling C."/>
            <person name="Hinkle G."/>
            <person name="Iartchuk O."/>
            <person name="Kim H.S."/>
            <person name="Mackenzie C."/>
            <person name="Madupu R."/>
            <person name="Miller N."/>
            <person name="Shvartsbeyn A."/>
            <person name="Sullivan S.A."/>
            <person name="Vaudin M."/>
            <person name="Wiegand R."/>
            <person name="Kaplan H.B."/>
        </authorList>
    </citation>
    <scope>NUCLEOTIDE SEQUENCE [LARGE SCALE GENOMIC DNA]</scope>
    <source>
        <strain evidence="4">DK1622</strain>
    </source>
</reference>
<proteinExistence type="predicted"/>
<keyword evidence="2" id="KW-0472">Membrane</keyword>
<dbReference type="Proteomes" id="UP000002402">
    <property type="component" value="Chromosome"/>
</dbReference>
<gene>
    <name evidence="3" type="ordered locus">MXAN_2781</name>
</gene>
<protein>
    <submittedName>
        <fullName evidence="3">Uncharacterized protein</fullName>
    </submittedName>
</protein>
<feature type="compositionally biased region" description="Polar residues" evidence="1">
    <location>
        <begin position="184"/>
        <end position="194"/>
    </location>
</feature>
<evidence type="ECO:0000313" key="4">
    <source>
        <dbReference type="Proteomes" id="UP000002402"/>
    </source>
</evidence>
<evidence type="ECO:0000256" key="1">
    <source>
        <dbReference type="SAM" id="MobiDB-lite"/>
    </source>
</evidence>
<sequence length="515" mass="56269">MRRRRWRWMRWAASAGCRWWPSRTRWAPRTYAPTALVGRCAPCTASRRPGSWRWTTSARAGSGPGSSPTARWWRAWSHGPRGCSTSSRTCIPPCAAWCVASARAPPSRGCTGPSPPRATRWWACNPRPAGRCPAGGAGRSRAWAPRTSSIRTARMCPWRRRMRRRWTRSPRCWPGRARSGGQRRCSSSPTTRGPHSNDGGLRHGASAAAALATALTARGATHGPVLAAQRLVLGALAFVEDGVHLLVGLLALRAQRLAHVSHGLRAGADLLHERLALGGLRLQPARQRLLLGVVQPSVGDELAHALLLLRLLLNLRLLPLLLPLGALLIAHLVLDVAHRVLEVVAAALGVQRFAGDHAAHLGAQLLHLRRERRGRRRGHHLPIRRQRGAPLHLHQPPGQADGRVLQGFDPALQVDDVRGDAGGLLGRRGRGRSLHRLTWTPEGHHERRGGKEEGGDAGELVHVYSDGSWNSLFHIRCCPALSAGQQGRKVAPRRARSGRPDARPPRKGPSQMKQA</sequence>
<evidence type="ECO:0000313" key="3">
    <source>
        <dbReference type="EMBL" id="ABF86641.1"/>
    </source>
</evidence>
<feature type="region of interest" description="Disordered" evidence="1">
    <location>
        <begin position="483"/>
        <end position="515"/>
    </location>
</feature>
<dbReference type="AlphaFoldDB" id="Q1D8M5"/>
<dbReference type="EMBL" id="CP000113">
    <property type="protein sequence ID" value="ABF86641.1"/>
    <property type="molecule type" value="Genomic_DNA"/>
</dbReference>
<dbReference type="EnsemblBacteria" id="ABF86641">
    <property type="protein sequence ID" value="ABF86641"/>
    <property type="gene ID" value="MXAN_2781"/>
</dbReference>
<dbReference type="KEGG" id="mxa:MXAN_2781"/>